<dbReference type="PROSITE" id="PS50222">
    <property type="entry name" value="EF_HAND_2"/>
    <property type="match status" value="1"/>
</dbReference>
<evidence type="ECO:0000313" key="2">
    <source>
        <dbReference type="EMBL" id="VDL59610.1"/>
    </source>
</evidence>
<dbReference type="OrthoDB" id="10260455at2759"/>
<proteinExistence type="predicted"/>
<sequence length="93" mass="10629">MVIFNQPENPYQYMISILAKLKAAQNGQGNNPFIFSLKNAESIFFMLDPNKQGYITFKQYKHGLETLGINDYDIMPFGIGDDKITKEIFLSEA</sequence>
<reference evidence="4" key="1">
    <citation type="submission" date="2017-02" db="UniProtKB">
        <authorList>
            <consortium name="WormBaseParasite"/>
        </authorList>
    </citation>
    <scope>IDENTIFICATION</scope>
</reference>
<dbReference type="PANTHER" id="PTHR21847:SF1">
    <property type="entry name" value="EF-HAND CALCIUM-BINDING DOMAIN-CONTAINING PROTEIN 10"/>
    <property type="match status" value="1"/>
</dbReference>
<feature type="domain" description="EF-hand" evidence="1">
    <location>
        <begin position="35"/>
        <end position="70"/>
    </location>
</feature>
<dbReference type="STRING" id="6216.A0A0R3SQF0"/>
<dbReference type="Proteomes" id="UP000274504">
    <property type="component" value="Unassembled WGS sequence"/>
</dbReference>
<dbReference type="InterPro" id="IPR056587">
    <property type="entry name" value="EF_EFCAB10_C"/>
</dbReference>
<dbReference type="InterPro" id="IPR002048">
    <property type="entry name" value="EF_hand_dom"/>
</dbReference>
<dbReference type="WBParaSite" id="HDID_0000729401-mRNA-1">
    <property type="protein sequence ID" value="HDID_0000729401-mRNA-1"/>
    <property type="gene ID" value="HDID_0000729401"/>
</dbReference>
<dbReference type="EMBL" id="UYSG01010922">
    <property type="protein sequence ID" value="VDL59610.1"/>
    <property type="molecule type" value="Genomic_DNA"/>
</dbReference>
<dbReference type="SUPFAM" id="SSF47473">
    <property type="entry name" value="EF-hand"/>
    <property type="match status" value="1"/>
</dbReference>
<dbReference type="PANTHER" id="PTHR21847">
    <property type="entry name" value="EF-HAND CALCIUM-BINDING DOMAIN-CONTAINING PROTEIN 10"/>
    <property type="match status" value="1"/>
</dbReference>
<reference evidence="2 3" key="2">
    <citation type="submission" date="2018-11" db="EMBL/GenBank/DDBJ databases">
        <authorList>
            <consortium name="Pathogen Informatics"/>
        </authorList>
    </citation>
    <scope>NUCLEOTIDE SEQUENCE [LARGE SCALE GENOMIC DNA]</scope>
</reference>
<gene>
    <name evidence="2" type="ORF">HDID_LOCUS7292</name>
</gene>
<evidence type="ECO:0000313" key="3">
    <source>
        <dbReference type="Proteomes" id="UP000274504"/>
    </source>
</evidence>
<accession>A0A0R3SQF0</accession>
<name>A0A0R3SQF0_HYMDI</name>
<dbReference type="GO" id="GO:0005509">
    <property type="term" value="F:calcium ion binding"/>
    <property type="evidence" value="ECO:0007669"/>
    <property type="project" value="InterPro"/>
</dbReference>
<dbReference type="AlphaFoldDB" id="A0A0R3SQF0"/>
<dbReference type="InterPro" id="IPR011992">
    <property type="entry name" value="EF-hand-dom_pair"/>
</dbReference>
<evidence type="ECO:0000259" key="1">
    <source>
        <dbReference type="PROSITE" id="PS50222"/>
    </source>
</evidence>
<organism evidence="4">
    <name type="scientific">Hymenolepis diminuta</name>
    <name type="common">Rat tapeworm</name>
    <dbReference type="NCBI Taxonomy" id="6216"/>
    <lineage>
        <taxon>Eukaryota</taxon>
        <taxon>Metazoa</taxon>
        <taxon>Spiralia</taxon>
        <taxon>Lophotrochozoa</taxon>
        <taxon>Platyhelminthes</taxon>
        <taxon>Cestoda</taxon>
        <taxon>Eucestoda</taxon>
        <taxon>Cyclophyllidea</taxon>
        <taxon>Hymenolepididae</taxon>
        <taxon>Hymenolepis</taxon>
    </lineage>
</organism>
<dbReference type="InterPro" id="IPR039879">
    <property type="entry name" value="EFC10"/>
</dbReference>
<dbReference type="Pfam" id="PF24548">
    <property type="entry name" value="EF_EFCAB10_C"/>
    <property type="match status" value="1"/>
</dbReference>
<protein>
    <submittedName>
        <fullName evidence="4">EF-hand domain-containing protein</fullName>
    </submittedName>
</protein>
<evidence type="ECO:0000313" key="4">
    <source>
        <dbReference type="WBParaSite" id="HDID_0000729401-mRNA-1"/>
    </source>
</evidence>